<organism evidence="2 3">
    <name type="scientific">Streptomyces africanus</name>
    <dbReference type="NCBI Taxonomy" id="231024"/>
    <lineage>
        <taxon>Bacteria</taxon>
        <taxon>Bacillati</taxon>
        <taxon>Actinomycetota</taxon>
        <taxon>Actinomycetes</taxon>
        <taxon>Kitasatosporales</taxon>
        <taxon>Streptomycetaceae</taxon>
        <taxon>Streptomyces</taxon>
    </lineage>
</organism>
<evidence type="ECO:0000313" key="3">
    <source>
        <dbReference type="Proteomes" id="UP001232755"/>
    </source>
</evidence>
<accession>A0ABU0QFS8</accession>
<sequence length="78" mass="8466">MEVLAAANDGGFLTEGSQPGEVATFHELPWRQRAFVSGFVADPALARALCARAAEAGLVVRGGWRQPRLVRRLLRACF</sequence>
<dbReference type="Pfam" id="PF21897">
    <property type="entry name" value="DUF6919"/>
    <property type="match status" value="1"/>
</dbReference>
<reference evidence="2 3" key="1">
    <citation type="submission" date="2023-07" db="EMBL/GenBank/DDBJ databases">
        <title>Comparative genomics of wheat-associated soil bacteria to identify genetic determinants of phenazine resistance.</title>
        <authorList>
            <person name="Mouncey N."/>
        </authorList>
    </citation>
    <scope>NUCLEOTIDE SEQUENCE [LARGE SCALE GENOMIC DNA]</scope>
    <source>
        <strain evidence="2 3">B3I12</strain>
    </source>
</reference>
<dbReference type="InterPro" id="IPR054212">
    <property type="entry name" value="DUF6919"/>
</dbReference>
<gene>
    <name evidence="2" type="ORF">QF034_000026</name>
</gene>
<feature type="domain" description="DUF6919" evidence="1">
    <location>
        <begin position="2"/>
        <end position="60"/>
    </location>
</feature>
<evidence type="ECO:0000313" key="2">
    <source>
        <dbReference type="EMBL" id="MDQ0745795.1"/>
    </source>
</evidence>
<keyword evidence="3" id="KW-1185">Reference proteome</keyword>
<proteinExistence type="predicted"/>
<name>A0ABU0QFS8_9ACTN</name>
<protein>
    <recommendedName>
        <fullName evidence="1">DUF6919 domain-containing protein</fullName>
    </recommendedName>
</protein>
<comment type="caution">
    <text evidence="2">The sequence shown here is derived from an EMBL/GenBank/DDBJ whole genome shotgun (WGS) entry which is preliminary data.</text>
</comment>
<evidence type="ECO:0000259" key="1">
    <source>
        <dbReference type="Pfam" id="PF21897"/>
    </source>
</evidence>
<dbReference type="Proteomes" id="UP001232755">
    <property type="component" value="Unassembled WGS sequence"/>
</dbReference>
<dbReference type="EMBL" id="JAUSYP010000001">
    <property type="protein sequence ID" value="MDQ0745795.1"/>
    <property type="molecule type" value="Genomic_DNA"/>
</dbReference>